<accession>A0A432ZR19</accession>
<dbReference type="InterPro" id="IPR010344">
    <property type="entry name" value="YbjH"/>
</dbReference>
<dbReference type="RefSeq" id="WP_126841774.1">
    <property type="nucleotide sequence ID" value="NZ_PIQH01000005.1"/>
</dbReference>
<dbReference type="Proteomes" id="UP000287996">
    <property type="component" value="Unassembled WGS sequence"/>
</dbReference>
<organism evidence="2 3">
    <name type="scientific">Idiomarina tyrosinivorans</name>
    <dbReference type="NCBI Taxonomy" id="1445662"/>
    <lineage>
        <taxon>Bacteria</taxon>
        <taxon>Pseudomonadati</taxon>
        <taxon>Pseudomonadota</taxon>
        <taxon>Gammaproteobacteria</taxon>
        <taxon>Alteromonadales</taxon>
        <taxon>Idiomarinaceae</taxon>
        <taxon>Idiomarina</taxon>
    </lineage>
</organism>
<evidence type="ECO:0000313" key="3">
    <source>
        <dbReference type="Proteomes" id="UP000287996"/>
    </source>
</evidence>
<keyword evidence="3" id="KW-1185">Reference proteome</keyword>
<keyword evidence="1" id="KW-0732">Signal</keyword>
<feature type="chain" id="PRO_5019109291" evidence="1">
    <location>
        <begin position="26"/>
        <end position="707"/>
    </location>
</feature>
<dbReference type="AlphaFoldDB" id="A0A432ZR19"/>
<gene>
    <name evidence="2" type="ORF">CWI84_06495</name>
</gene>
<comment type="caution">
    <text evidence="2">The sequence shown here is derived from an EMBL/GenBank/DDBJ whole genome shotgun (WGS) entry which is preliminary data.</text>
</comment>
<dbReference type="EMBL" id="PIQH01000005">
    <property type="protein sequence ID" value="RUO80276.1"/>
    <property type="molecule type" value="Genomic_DNA"/>
</dbReference>
<evidence type="ECO:0000256" key="1">
    <source>
        <dbReference type="SAM" id="SignalP"/>
    </source>
</evidence>
<proteinExistence type="predicted"/>
<dbReference type="OrthoDB" id="19542at2"/>
<protein>
    <submittedName>
        <fullName evidence="2">YjbH domain-containing protein</fullName>
    </submittedName>
</protein>
<dbReference type="Pfam" id="PF06082">
    <property type="entry name" value="YjbH"/>
    <property type="match status" value="1"/>
</dbReference>
<sequence>MKRYFAWMLISVSGLAAAQSAPALAQQTYGNVEPTLNDLGGVGLLQMPSARHADEGEFSLQYYDNQEYRRMSVSLQLFPWLETVIRYNDIRTRLYSSDPSFSGDQTYKDRGVDVKFRLLEESYWLPETSIGLRDLAGTGKFSGEFIAASKRVGPLDFTLGLGFGYLGRRDSIGNPFCQVADKFCTRPTGTKGRGGSFEVDEWFRGNSALFGGVEYQTPWQPLTLKLEYDGNDYSDEPSGTPIIQDSPWNYGLHYRVNDYVNVQLSYERGNTLMFGFSIRTNFNDISQVKKPDSPQPPKMAKTQSLQQVPTEQLVQQLYQDAGWAIQKVRASNNGKKVAVYGTQRKYRDKDKALIRGSRVLAGELPNSVEQYEFVETSLGAELSSYQVDAQTTKQAWFKSDLTTVAEDAYQQQEVPSMDDSQVLFDHPHTIKWPNFGIRPRLDQSFGGPENFYAYQLLAQIDMGWLLQPNLYVDGRIGVNLLTNYDEFNYLVDNYEASLPRVRTYVREYVTFSDVWLAHLQATYVKQLSQDWYASVYGGYFERMFGGAGTEWMYRPLMENWAVGVDVNWAKQRSFESYTGFRDYHVVTGHLTGYWQPKFLEKTTVQLALGRFLAGDEGVQLNVSKQFDSGVIVGAYAAKTNVSASEYGEGSFTKGFYISIPLDLFQRDYTRGYGTIGWTPLTRDGGQMLERQTQLFGVTNARSDFYAE</sequence>
<name>A0A432ZR19_9GAMM</name>
<evidence type="ECO:0000313" key="2">
    <source>
        <dbReference type="EMBL" id="RUO80276.1"/>
    </source>
</evidence>
<feature type="signal peptide" evidence="1">
    <location>
        <begin position="1"/>
        <end position="25"/>
    </location>
</feature>
<reference evidence="2 3" key="1">
    <citation type="journal article" date="2011" name="Front. Microbiol.">
        <title>Genomic signatures of strain selection and enhancement in Bacillus atrophaeus var. globigii, a historical biowarfare simulant.</title>
        <authorList>
            <person name="Gibbons H.S."/>
            <person name="Broomall S.M."/>
            <person name="McNew L.A."/>
            <person name="Daligault H."/>
            <person name="Chapman C."/>
            <person name="Bruce D."/>
            <person name="Karavis M."/>
            <person name="Krepps M."/>
            <person name="McGregor P.A."/>
            <person name="Hong C."/>
            <person name="Park K.H."/>
            <person name="Akmal A."/>
            <person name="Feldman A."/>
            <person name="Lin J.S."/>
            <person name="Chang W.E."/>
            <person name="Higgs B.W."/>
            <person name="Demirev P."/>
            <person name="Lindquist J."/>
            <person name="Liem A."/>
            <person name="Fochler E."/>
            <person name="Read T.D."/>
            <person name="Tapia R."/>
            <person name="Johnson S."/>
            <person name="Bishop-Lilly K.A."/>
            <person name="Detter C."/>
            <person name="Han C."/>
            <person name="Sozhamannan S."/>
            <person name="Rosenzweig C.N."/>
            <person name="Skowronski E.W."/>
        </authorList>
    </citation>
    <scope>NUCLEOTIDE SEQUENCE [LARGE SCALE GENOMIC DNA]</scope>
    <source>
        <strain evidence="2 3">CC-PW-9</strain>
    </source>
</reference>